<dbReference type="EMBL" id="JASITI010000032">
    <property type="protein sequence ID" value="MDK9498639.1"/>
    <property type="molecule type" value="Genomic_DNA"/>
</dbReference>
<sequence length="166" mass="17227">MPWSTRLAMAGSLLSVFLVPQAAPAPNSPPAANAVVILRAGPTCLPGPNLIERFRACAPSGATVTIREKQKGVGRAVLDMTQQYGLAATKPEFGEKVTFKVKRVEGRAQGARIPLAAACAGSCKTVVKMPVPTVSAGNEAAGTSNHTDSTAKRNTATVPYTARRDA</sequence>
<evidence type="ECO:0000313" key="3">
    <source>
        <dbReference type="EMBL" id="MDK9498639.1"/>
    </source>
</evidence>
<dbReference type="RefSeq" id="WP_285344706.1">
    <property type="nucleotide sequence ID" value="NZ_JASITI010000032.1"/>
</dbReference>
<organism evidence="3 4">
    <name type="scientific">Streptomyces katrae</name>
    <dbReference type="NCBI Taxonomy" id="68223"/>
    <lineage>
        <taxon>Bacteria</taxon>
        <taxon>Bacillati</taxon>
        <taxon>Actinomycetota</taxon>
        <taxon>Actinomycetes</taxon>
        <taxon>Kitasatosporales</taxon>
        <taxon>Streptomycetaceae</taxon>
        <taxon>Streptomyces</taxon>
    </lineage>
</organism>
<proteinExistence type="predicted"/>
<dbReference type="Proteomes" id="UP001223390">
    <property type="component" value="Unassembled WGS sequence"/>
</dbReference>
<feature type="compositionally biased region" description="Polar residues" evidence="1">
    <location>
        <begin position="141"/>
        <end position="158"/>
    </location>
</feature>
<gene>
    <name evidence="3" type="ORF">QEZ40_003828</name>
</gene>
<name>A0ABT7GYF7_9ACTN</name>
<protein>
    <submittedName>
        <fullName evidence="3">Uncharacterized protein</fullName>
    </submittedName>
</protein>
<comment type="caution">
    <text evidence="3">The sequence shown here is derived from an EMBL/GenBank/DDBJ whole genome shotgun (WGS) entry which is preliminary data.</text>
</comment>
<feature type="region of interest" description="Disordered" evidence="1">
    <location>
        <begin position="137"/>
        <end position="166"/>
    </location>
</feature>
<evidence type="ECO:0000256" key="1">
    <source>
        <dbReference type="SAM" id="MobiDB-lite"/>
    </source>
</evidence>
<accession>A0ABT7GYF7</accession>
<reference evidence="3 4" key="1">
    <citation type="submission" date="2023-05" db="EMBL/GenBank/DDBJ databases">
        <title>Sequencing and Assembly of Streptomyces sp. NP73.</title>
        <authorList>
            <person name="Konwar A.N."/>
            <person name="Saikia K."/>
            <person name="Thakur D."/>
        </authorList>
    </citation>
    <scope>NUCLEOTIDE SEQUENCE [LARGE SCALE GENOMIC DNA]</scope>
    <source>
        <strain evidence="3 4">NP73</strain>
    </source>
</reference>
<feature type="chain" id="PRO_5046941828" evidence="2">
    <location>
        <begin position="23"/>
        <end position="166"/>
    </location>
</feature>
<keyword evidence="2" id="KW-0732">Signal</keyword>
<feature type="signal peptide" evidence="2">
    <location>
        <begin position="1"/>
        <end position="22"/>
    </location>
</feature>
<keyword evidence="4" id="KW-1185">Reference proteome</keyword>
<evidence type="ECO:0000256" key="2">
    <source>
        <dbReference type="SAM" id="SignalP"/>
    </source>
</evidence>
<evidence type="ECO:0000313" key="4">
    <source>
        <dbReference type="Proteomes" id="UP001223390"/>
    </source>
</evidence>